<dbReference type="InParanoid" id="A0A517SDG2"/>
<protein>
    <recommendedName>
        <fullName evidence="10">Beta-ketoacyl-[acyl-carrier-protein] synthase III</fullName>
        <shortName evidence="10">Beta-ketoacyl-ACP synthase III</shortName>
        <shortName evidence="10">KAS III</shortName>
        <ecNumber evidence="10">2.3.1.180</ecNumber>
    </recommendedName>
    <alternativeName>
        <fullName evidence="10">3-oxoacyl-[acyl-carrier-protein] synthase 3</fullName>
    </alternativeName>
    <alternativeName>
        <fullName evidence="10">3-oxoacyl-[acyl-carrier-protein] synthase III</fullName>
    </alternativeName>
</protein>
<feature type="region of interest" description="ACP-binding" evidence="10">
    <location>
        <begin position="281"/>
        <end position="285"/>
    </location>
</feature>
<dbReference type="Pfam" id="PF08541">
    <property type="entry name" value="ACP_syn_III_C"/>
    <property type="match status" value="1"/>
</dbReference>
<evidence type="ECO:0000256" key="9">
    <source>
        <dbReference type="ARBA" id="ARBA00023315"/>
    </source>
</evidence>
<comment type="domain">
    <text evidence="10">The last Arg residue of the ACP-binding site is essential for the weak association between ACP/AcpP and FabH.</text>
</comment>
<keyword evidence="5 10" id="KW-0276">Fatty acid metabolism</keyword>
<keyword evidence="14" id="KW-1185">Reference proteome</keyword>
<dbReference type="Proteomes" id="UP000315700">
    <property type="component" value="Chromosome"/>
</dbReference>
<feature type="active site" evidence="10">
    <location>
        <position position="310"/>
    </location>
</feature>
<comment type="subunit">
    <text evidence="10">Homodimer.</text>
</comment>
<proteinExistence type="inferred from homology"/>
<dbReference type="EMBL" id="CP036271">
    <property type="protein sequence ID" value="QDT54160.1"/>
    <property type="molecule type" value="Genomic_DNA"/>
</dbReference>
<dbReference type="SUPFAM" id="SSF53901">
    <property type="entry name" value="Thiolase-like"/>
    <property type="match status" value="1"/>
</dbReference>
<keyword evidence="7 10" id="KW-0275">Fatty acid biosynthesis</keyword>
<feature type="domain" description="Beta-ketoacyl-[acyl-carrier-protein] synthase III C-terminal" evidence="11">
    <location>
        <begin position="264"/>
        <end position="353"/>
    </location>
</feature>
<evidence type="ECO:0000256" key="2">
    <source>
        <dbReference type="ARBA" id="ARBA00022490"/>
    </source>
</evidence>
<comment type="similarity">
    <text evidence="1 10">Belongs to the thiolase-like superfamily. FabH family.</text>
</comment>
<evidence type="ECO:0000256" key="6">
    <source>
        <dbReference type="ARBA" id="ARBA00023098"/>
    </source>
</evidence>
<evidence type="ECO:0000256" key="1">
    <source>
        <dbReference type="ARBA" id="ARBA00008642"/>
    </source>
</evidence>
<dbReference type="CDD" id="cd00830">
    <property type="entry name" value="KAS_III"/>
    <property type="match status" value="1"/>
</dbReference>
<comment type="subcellular location">
    <subcellularLocation>
        <location evidence="10">Cytoplasm</location>
    </subcellularLocation>
</comment>
<feature type="domain" description="Beta-ketoacyl-[acyl-carrier-protein] synthase III N-terminal" evidence="12">
    <location>
        <begin position="134"/>
        <end position="212"/>
    </location>
</feature>
<organism evidence="13 14">
    <name type="scientific">Caulifigura coniformis</name>
    <dbReference type="NCBI Taxonomy" id="2527983"/>
    <lineage>
        <taxon>Bacteria</taxon>
        <taxon>Pseudomonadati</taxon>
        <taxon>Planctomycetota</taxon>
        <taxon>Planctomycetia</taxon>
        <taxon>Planctomycetales</taxon>
        <taxon>Planctomycetaceae</taxon>
        <taxon>Caulifigura</taxon>
    </lineage>
</organism>
<dbReference type="InterPro" id="IPR016039">
    <property type="entry name" value="Thiolase-like"/>
</dbReference>
<feature type="active site" evidence="10">
    <location>
        <position position="140"/>
    </location>
</feature>
<evidence type="ECO:0000259" key="12">
    <source>
        <dbReference type="Pfam" id="PF08545"/>
    </source>
</evidence>
<evidence type="ECO:0000313" key="13">
    <source>
        <dbReference type="EMBL" id="QDT54160.1"/>
    </source>
</evidence>
<dbReference type="InterPro" id="IPR013751">
    <property type="entry name" value="ACP_syn_III_N"/>
</dbReference>
<dbReference type="NCBIfam" id="NF006829">
    <property type="entry name" value="PRK09352.1"/>
    <property type="match status" value="1"/>
</dbReference>
<dbReference type="InterPro" id="IPR013747">
    <property type="entry name" value="ACP_syn_III_C"/>
</dbReference>
<comment type="pathway">
    <text evidence="10">Lipid metabolism; fatty acid biosynthesis.</text>
</comment>
<dbReference type="GO" id="GO:0044550">
    <property type="term" value="P:secondary metabolite biosynthetic process"/>
    <property type="evidence" value="ECO:0007669"/>
    <property type="project" value="TreeGrafter"/>
</dbReference>
<dbReference type="HAMAP" id="MF_01815">
    <property type="entry name" value="FabH"/>
    <property type="match status" value="1"/>
</dbReference>
<gene>
    <name evidence="13" type="primary">fabH_1</name>
    <name evidence="10" type="synonym">fabH</name>
    <name evidence="13" type="ORF">Pan44_21870</name>
</gene>
<evidence type="ECO:0000256" key="8">
    <source>
        <dbReference type="ARBA" id="ARBA00023268"/>
    </source>
</evidence>
<sequence>MAVTTTASPSLESVTPKGQHLFSRRTNSLLGVQIAGCGSFVPENVVTNADLQTRLGFDPEWIRQRTGILERRHAPPEMATSDLCVEAARRAIRNANVDPADIDLVVCGTFTPDFQCPSTACLIQDRLALDCAAFDLAAACAGFMYSLVTAAQFVASGNAKVALVVGGDCMSRIINPADQRTYPLFGDGAGAVILTAGDPHQGLLCYQMGADGSGGGLLDRKAGGSKTPLTVSAIEAGDHLLHMDGRSVFKWAVRLVTDTIELMLETAGMTVHDVSLFALHQANIRIIDAAMEQLAIPPEKVFSNVHRYGNTSGGSIPLVLDEAYREGRIERGDTLMMCGFGAGLAWGTSLFRW</sequence>
<dbReference type="EC" id="2.3.1.180" evidence="10"/>
<dbReference type="InterPro" id="IPR004655">
    <property type="entry name" value="FabH"/>
</dbReference>
<comment type="catalytic activity">
    <reaction evidence="10">
        <text>malonyl-[ACP] + acetyl-CoA + H(+) = 3-oxobutanoyl-[ACP] + CO2 + CoA</text>
        <dbReference type="Rhea" id="RHEA:12080"/>
        <dbReference type="Rhea" id="RHEA-COMP:9623"/>
        <dbReference type="Rhea" id="RHEA-COMP:9625"/>
        <dbReference type="ChEBI" id="CHEBI:15378"/>
        <dbReference type="ChEBI" id="CHEBI:16526"/>
        <dbReference type="ChEBI" id="CHEBI:57287"/>
        <dbReference type="ChEBI" id="CHEBI:57288"/>
        <dbReference type="ChEBI" id="CHEBI:78449"/>
        <dbReference type="ChEBI" id="CHEBI:78450"/>
        <dbReference type="EC" id="2.3.1.180"/>
    </reaction>
</comment>
<evidence type="ECO:0000256" key="3">
    <source>
        <dbReference type="ARBA" id="ARBA00022516"/>
    </source>
</evidence>
<evidence type="ECO:0000256" key="10">
    <source>
        <dbReference type="HAMAP-Rule" id="MF_01815"/>
    </source>
</evidence>
<accession>A0A517SDG2</accession>
<dbReference type="Gene3D" id="3.40.47.10">
    <property type="match status" value="1"/>
</dbReference>
<evidence type="ECO:0000259" key="11">
    <source>
        <dbReference type="Pfam" id="PF08541"/>
    </source>
</evidence>
<dbReference type="PANTHER" id="PTHR34069:SF2">
    <property type="entry name" value="BETA-KETOACYL-[ACYL-CARRIER-PROTEIN] SYNTHASE III"/>
    <property type="match status" value="1"/>
</dbReference>
<keyword evidence="4 10" id="KW-0808">Transferase</keyword>
<evidence type="ECO:0000256" key="4">
    <source>
        <dbReference type="ARBA" id="ARBA00022679"/>
    </source>
</evidence>
<keyword evidence="8 10" id="KW-0511">Multifunctional enzyme</keyword>
<comment type="function">
    <text evidence="10">Catalyzes the condensation reaction of fatty acid synthesis by the addition to an acyl acceptor of two carbons from malonyl-ACP. Catalyzes the first condensation reaction which initiates fatty acid synthesis and may therefore play a role in governing the total rate of fatty acid production. Possesses both acetoacetyl-ACP synthase and acetyl transacylase activities. Its substrate specificity determines the biosynthesis of branched-chain and/or straight-chain of fatty acids.</text>
</comment>
<dbReference type="AlphaFoldDB" id="A0A517SDG2"/>
<dbReference type="PANTHER" id="PTHR34069">
    <property type="entry name" value="3-OXOACYL-[ACYL-CARRIER-PROTEIN] SYNTHASE 3"/>
    <property type="match status" value="1"/>
</dbReference>
<evidence type="ECO:0000256" key="7">
    <source>
        <dbReference type="ARBA" id="ARBA00023160"/>
    </source>
</evidence>
<dbReference type="NCBIfam" id="TIGR00747">
    <property type="entry name" value="fabH"/>
    <property type="match status" value="1"/>
</dbReference>
<dbReference type="KEGG" id="ccos:Pan44_21870"/>
<dbReference type="GO" id="GO:0004315">
    <property type="term" value="F:3-oxoacyl-[acyl-carrier-protein] synthase activity"/>
    <property type="evidence" value="ECO:0007669"/>
    <property type="project" value="InterPro"/>
</dbReference>
<keyword evidence="9 10" id="KW-0012">Acyltransferase</keyword>
<keyword evidence="2 10" id="KW-0963">Cytoplasm</keyword>
<dbReference type="FunCoup" id="A0A517SDG2">
    <property type="interactions" value="506"/>
</dbReference>
<dbReference type="GO" id="GO:0033818">
    <property type="term" value="F:beta-ketoacyl-acyl-carrier-protein synthase III activity"/>
    <property type="evidence" value="ECO:0007669"/>
    <property type="project" value="UniProtKB-UniRule"/>
</dbReference>
<dbReference type="Pfam" id="PF08545">
    <property type="entry name" value="ACP_syn_III"/>
    <property type="match status" value="1"/>
</dbReference>
<evidence type="ECO:0000256" key="5">
    <source>
        <dbReference type="ARBA" id="ARBA00022832"/>
    </source>
</evidence>
<dbReference type="GO" id="GO:0006633">
    <property type="term" value="P:fatty acid biosynthetic process"/>
    <property type="evidence" value="ECO:0007669"/>
    <property type="project" value="UniProtKB-UniRule"/>
</dbReference>
<keyword evidence="6 10" id="KW-0443">Lipid metabolism</keyword>
<feature type="active site" evidence="10">
    <location>
        <position position="280"/>
    </location>
</feature>
<dbReference type="UniPathway" id="UPA00094"/>
<name>A0A517SDG2_9PLAN</name>
<dbReference type="RefSeq" id="WP_231754285.1">
    <property type="nucleotide sequence ID" value="NZ_CP036271.1"/>
</dbReference>
<keyword evidence="3 10" id="KW-0444">Lipid biosynthesis</keyword>
<reference evidence="13 14" key="1">
    <citation type="submission" date="2019-02" db="EMBL/GenBank/DDBJ databases">
        <title>Deep-cultivation of Planctomycetes and their phenomic and genomic characterization uncovers novel biology.</title>
        <authorList>
            <person name="Wiegand S."/>
            <person name="Jogler M."/>
            <person name="Boedeker C."/>
            <person name="Pinto D."/>
            <person name="Vollmers J."/>
            <person name="Rivas-Marin E."/>
            <person name="Kohn T."/>
            <person name="Peeters S.H."/>
            <person name="Heuer A."/>
            <person name="Rast P."/>
            <person name="Oberbeckmann S."/>
            <person name="Bunk B."/>
            <person name="Jeske O."/>
            <person name="Meyerdierks A."/>
            <person name="Storesund J.E."/>
            <person name="Kallscheuer N."/>
            <person name="Luecker S."/>
            <person name="Lage O.M."/>
            <person name="Pohl T."/>
            <person name="Merkel B.J."/>
            <person name="Hornburger P."/>
            <person name="Mueller R.-W."/>
            <person name="Bruemmer F."/>
            <person name="Labrenz M."/>
            <person name="Spormann A.M."/>
            <person name="Op den Camp H."/>
            <person name="Overmann J."/>
            <person name="Amann R."/>
            <person name="Jetten M.S.M."/>
            <person name="Mascher T."/>
            <person name="Medema M.H."/>
            <person name="Devos D.P."/>
            <person name="Kaster A.-K."/>
            <person name="Ovreas L."/>
            <person name="Rohde M."/>
            <person name="Galperin M.Y."/>
            <person name="Jogler C."/>
        </authorList>
    </citation>
    <scope>NUCLEOTIDE SEQUENCE [LARGE SCALE GENOMIC DNA]</scope>
    <source>
        <strain evidence="13 14">Pan44</strain>
    </source>
</reference>
<dbReference type="GO" id="GO:0005737">
    <property type="term" value="C:cytoplasm"/>
    <property type="evidence" value="ECO:0007669"/>
    <property type="project" value="UniProtKB-SubCell"/>
</dbReference>
<evidence type="ECO:0000313" key="14">
    <source>
        <dbReference type="Proteomes" id="UP000315700"/>
    </source>
</evidence>